<keyword evidence="8 9" id="KW-0131">Cell cycle</keyword>
<dbReference type="GO" id="GO:0043093">
    <property type="term" value="P:FtsZ-dependent cytokinesis"/>
    <property type="evidence" value="ECO:0007669"/>
    <property type="project" value="UniProtKB-UniRule"/>
</dbReference>
<evidence type="ECO:0000256" key="1">
    <source>
        <dbReference type="ARBA" id="ARBA00004370"/>
    </source>
</evidence>
<reference evidence="11 12" key="1">
    <citation type="submission" date="2017-08" db="EMBL/GenBank/DDBJ databases">
        <title>Complete genome of Colwellia sp. NB097-1, a psychrophile bacterium ioslated from Bering Sea.</title>
        <authorList>
            <person name="Chen X."/>
        </authorList>
    </citation>
    <scope>NUCLEOTIDE SEQUENCE [LARGE SCALE GENOMIC DNA]</scope>
    <source>
        <strain evidence="11 12">NB097-1</strain>
    </source>
</reference>
<dbReference type="Proteomes" id="UP000202259">
    <property type="component" value="Chromosome"/>
</dbReference>
<evidence type="ECO:0000256" key="6">
    <source>
        <dbReference type="ARBA" id="ARBA00022989"/>
    </source>
</evidence>
<keyword evidence="4 9" id="KW-0132">Cell division</keyword>
<keyword evidence="2 9" id="KW-1003">Cell membrane</keyword>
<dbReference type="GO" id="GO:0090529">
    <property type="term" value="P:cell septum assembly"/>
    <property type="evidence" value="ECO:0007669"/>
    <property type="project" value="InterPro"/>
</dbReference>
<dbReference type="Pfam" id="PF03799">
    <property type="entry name" value="FtsQ_DivIB_C"/>
    <property type="match status" value="1"/>
</dbReference>
<evidence type="ECO:0000256" key="8">
    <source>
        <dbReference type="ARBA" id="ARBA00023306"/>
    </source>
</evidence>
<comment type="subcellular location">
    <subcellularLocation>
        <location evidence="9">Cell inner membrane</location>
        <topology evidence="9">Single-pass type II membrane protein</topology>
    </subcellularLocation>
    <subcellularLocation>
        <location evidence="1">Membrane</location>
    </subcellularLocation>
    <text evidence="9">Localizes to the division septum.</text>
</comment>
<keyword evidence="7 9" id="KW-0472">Membrane</keyword>
<evidence type="ECO:0000259" key="10">
    <source>
        <dbReference type="PROSITE" id="PS51779"/>
    </source>
</evidence>
<evidence type="ECO:0000256" key="2">
    <source>
        <dbReference type="ARBA" id="ARBA00022475"/>
    </source>
</evidence>
<evidence type="ECO:0000256" key="4">
    <source>
        <dbReference type="ARBA" id="ARBA00022618"/>
    </source>
</evidence>
<dbReference type="InterPro" id="IPR034746">
    <property type="entry name" value="POTRA"/>
</dbReference>
<evidence type="ECO:0000313" key="12">
    <source>
        <dbReference type="Proteomes" id="UP000202259"/>
    </source>
</evidence>
<keyword evidence="5 9" id="KW-0812">Transmembrane</keyword>
<sequence length="259" mass="29686">MATARQKQLPLKEEVADLHWTFWLGVTFFVAVIVAILSFGIFLNKQLSAEESAPVTSIAIAGEMPYTTRVDIERAIEKVNLGNFFNLDVNDVQQKVAKLPWVYSVSVRKKWPNELKIYIVDQKPIAHWNGDFLINANGKAFQADVQRLVKKLPAFFGPEGSEQIALDNFRDLNKLLDFSQLAIDELVLTERFAWQLILNDGVTINLGRDNRVERIQRFMDIYPEIKLNKKEGQQVDYVDLRYDTGLAVGWKTADNKERV</sequence>
<dbReference type="InterPro" id="IPR026579">
    <property type="entry name" value="FtsQ"/>
</dbReference>
<dbReference type="PROSITE" id="PS51779">
    <property type="entry name" value="POTRA"/>
    <property type="match status" value="1"/>
</dbReference>
<keyword evidence="6 9" id="KW-1133">Transmembrane helix</keyword>
<dbReference type="Pfam" id="PF08478">
    <property type="entry name" value="POTRA_1"/>
    <property type="match status" value="1"/>
</dbReference>
<dbReference type="PANTHER" id="PTHR35851">
    <property type="entry name" value="CELL DIVISION PROTEIN FTSQ"/>
    <property type="match status" value="1"/>
</dbReference>
<comment type="function">
    <text evidence="9">Essential cell division protein. May link together the upstream cell division proteins, which are predominantly cytoplasmic, with the downstream cell division proteins, which are predominantly periplasmic. May control correct divisome assembly.</text>
</comment>
<evidence type="ECO:0000256" key="7">
    <source>
        <dbReference type="ARBA" id="ARBA00023136"/>
    </source>
</evidence>
<dbReference type="PANTHER" id="PTHR35851:SF1">
    <property type="entry name" value="CELL DIVISION PROTEIN FTSQ"/>
    <property type="match status" value="1"/>
</dbReference>
<dbReference type="Gene3D" id="3.10.20.310">
    <property type="entry name" value="membrane protein fhac"/>
    <property type="match status" value="1"/>
</dbReference>
<name>A0A222G358_9GAMM</name>
<dbReference type="GO" id="GO:0032153">
    <property type="term" value="C:cell division site"/>
    <property type="evidence" value="ECO:0007669"/>
    <property type="project" value="UniProtKB-UniRule"/>
</dbReference>
<evidence type="ECO:0000256" key="9">
    <source>
        <dbReference type="HAMAP-Rule" id="MF_00911"/>
    </source>
</evidence>
<protein>
    <recommendedName>
        <fullName evidence="9">Cell division protein FtsQ</fullName>
    </recommendedName>
</protein>
<accession>A0A222G358</accession>
<dbReference type="RefSeq" id="WP_081148315.1">
    <property type="nucleotide sequence ID" value="NZ_CP020465.1"/>
</dbReference>
<dbReference type="InterPro" id="IPR013685">
    <property type="entry name" value="POTRA_FtsQ_type"/>
</dbReference>
<dbReference type="HAMAP" id="MF_00911">
    <property type="entry name" value="FtsQ_subfam"/>
    <property type="match status" value="1"/>
</dbReference>
<dbReference type="Gene3D" id="3.40.50.11690">
    <property type="entry name" value="Cell division protein FtsQ/DivIB"/>
    <property type="match status" value="1"/>
</dbReference>
<evidence type="ECO:0000313" key="11">
    <source>
        <dbReference type="EMBL" id="ASP46368.1"/>
    </source>
</evidence>
<dbReference type="OrthoDB" id="9790370at2"/>
<gene>
    <name evidence="9" type="primary">ftsQ</name>
    <name evidence="11" type="ORF">B5D82_00410</name>
</gene>
<comment type="subunit">
    <text evidence="9">Part of a complex composed of FtsB, FtsL and FtsQ.</text>
</comment>
<keyword evidence="3 9" id="KW-0997">Cell inner membrane</keyword>
<evidence type="ECO:0000256" key="3">
    <source>
        <dbReference type="ARBA" id="ARBA00022519"/>
    </source>
</evidence>
<dbReference type="KEGG" id="cber:B5D82_00410"/>
<feature type="transmembrane region" description="Helical" evidence="9">
    <location>
        <begin position="20"/>
        <end position="43"/>
    </location>
</feature>
<dbReference type="GO" id="GO:0005886">
    <property type="term" value="C:plasma membrane"/>
    <property type="evidence" value="ECO:0007669"/>
    <property type="project" value="UniProtKB-SubCell"/>
</dbReference>
<organism evidence="11 12">
    <name type="scientific">Cognaticolwellia beringensis</name>
    <dbReference type="NCBI Taxonomy" id="1967665"/>
    <lineage>
        <taxon>Bacteria</taxon>
        <taxon>Pseudomonadati</taxon>
        <taxon>Pseudomonadota</taxon>
        <taxon>Gammaproteobacteria</taxon>
        <taxon>Alteromonadales</taxon>
        <taxon>Colwelliaceae</taxon>
        <taxon>Cognaticolwellia</taxon>
    </lineage>
</organism>
<feature type="domain" description="POTRA" evidence="10">
    <location>
        <begin position="53"/>
        <end position="122"/>
    </location>
</feature>
<dbReference type="InterPro" id="IPR005548">
    <property type="entry name" value="Cell_div_FtsQ/DivIB_C"/>
</dbReference>
<evidence type="ECO:0000256" key="5">
    <source>
        <dbReference type="ARBA" id="ARBA00022692"/>
    </source>
</evidence>
<dbReference type="InterPro" id="IPR045335">
    <property type="entry name" value="FtsQ_C_sf"/>
</dbReference>
<dbReference type="AlphaFoldDB" id="A0A222G358"/>
<comment type="similarity">
    <text evidence="9">Belongs to the FtsQ/DivIB family. FtsQ subfamily.</text>
</comment>
<keyword evidence="12" id="KW-1185">Reference proteome</keyword>
<dbReference type="EMBL" id="CP020465">
    <property type="protein sequence ID" value="ASP46368.1"/>
    <property type="molecule type" value="Genomic_DNA"/>
</dbReference>
<proteinExistence type="inferred from homology"/>